<gene>
    <name evidence="8" type="ORF">RR46_09010</name>
</gene>
<keyword evidence="2 6" id="KW-0732">Signal</keyword>
<evidence type="ECO:0000259" key="7">
    <source>
        <dbReference type="PROSITE" id="PS50940"/>
    </source>
</evidence>
<dbReference type="AlphaFoldDB" id="A0A194PQ28"/>
<evidence type="ECO:0000256" key="1">
    <source>
        <dbReference type="ARBA" id="ARBA00022669"/>
    </source>
</evidence>
<feature type="domain" description="Chitin-binding type-2" evidence="7">
    <location>
        <begin position="180"/>
        <end position="238"/>
    </location>
</feature>
<keyword evidence="4" id="KW-1015">Disulfide bond</keyword>
<evidence type="ECO:0000256" key="6">
    <source>
        <dbReference type="SAM" id="SignalP"/>
    </source>
</evidence>
<feature type="signal peptide" evidence="6">
    <location>
        <begin position="1"/>
        <end position="17"/>
    </location>
</feature>
<evidence type="ECO:0000313" key="9">
    <source>
        <dbReference type="Proteomes" id="UP000053268"/>
    </source>
</evidence>
<evidence type="ECO:0000256" key="4">
    <source>
        <dbReference type="ARBA" id="ARBA00023157"/>
    </source>
</evidence>
<keyword evidence="9" id="KW-1185">Reference proteome</keyword>
<evidence type="ECO:0000256" key="3">
    <source>
        <dbReference type="ARBA" id="ARBA00022737"/>
    </source>
</evidence>
<evidence type="ECO:0000256" key="5">
    <source>
        <dbReference type="ARBA" id="ARBA00023180"/>
    </source>
</evidence>
<dbReference type="GO" id="GO:0005576">
    <property type="term" value="C:extracellular region"/>
    <property type="evidence" value="ECO:0007669"/>
    <property type="project" value="InterPro"/>
</dbReference>
<feature type="chain" id="PRO_5008263494" evidence="6">
    <location>
        <begin position="18"/>
        <end position="391"/>
    </location>
</feature>
<dbReference type="Gene3D" id="2.170.140.10">
    <property type="entry name" value="Chitin binding domain"/>
    <property type="match status" value="3"/>
</dbReference>
<dbReference type="InterPro" id="IPR036508">
    <property type="entry name" value="Chitin-bd_dom_sf"/>
</dbReference>
<keyword evidence="5" id="KW-0325">Glycoprotein</keyword>
<dbReference type="PANTHER" id="PTHR23301:SF98">
    <property type="entry name" value="CHITIN-BINDING TYPE-2 DOMAIN-CONTAINING PROTEIN-RELATED"/>
    <property type="match status" value="1"/>
</dbReference>
<evidence type="ECO:0000313" key="8">
    <source>
        <dbReference type="EMBL" id="KPI95551.1"/>
    </source>
</evidence>
<organism evidence="8 9">
    <name type="scientific">Papilio xuthus</name>
    <name type="common">Asian swallowtail butterfly</name>
    <dbReference type="NCBI Taxonomy" id="66420"/>
    <lineage>
        <taxon>Eukaryota</taxon>
        <taxon>Metazoa</taxon>
        <taxon>Ecdysozoa</taxon>
        <taxon>Arthropoda</taxon>
        <taxon>Hexapoda</taxon>
        <taxon>Insecta</taxon>
        <taxon>Pterygota</taxon>
        <taxon>Neoptera</taxon>
        <taxon>Endopterygota</taxon>
        <taxon>Lepidoptera</taxon>
        <taxon>Glossata</taxon>
        <taxon>Ditrysia</taxon>
        <taxon>Papilionoidea</taxon>
        <taxon>Papilionidae</taxon>
        <taxon>Papilioninae</taxon>
        <taxon>Papilio</taxon>
    </lineage>
</organism>
<protein>
    <submittedName>
        <fullName evidence="8">Chondroitin proteoglycan-2</fullName>
    </submittedName>
</protein>
<evidence type="ECO:0000256" key="2">
    <source>
        <dbReference type="ARBA" id="ARBA00022729"/>
    </source>
</evidence>
<dbReference type="SMART" id="SM00494">
    <property type="entry name" value="ChtBD2"/>
    <property type="match status" value="3"/>
</dbReference>
<feature type="domain" description="Chitin-binding type-2" evidence="7">
    <location>
        <begin position="111"/>
        <end position="170"/>
    </location>
</feature>
<accession>A0A194PQ28</accession>
<reference evidence="8 9" key="1">
    <citation type="journal article" date="2015" name="Nat. Commun.">
        <title>Outbred genome sequencing and CRISPR/Cas9 gene editing in butterflies.</title>
        <authorList>
            <person name="Li X."/>
            <person name="Fan D."/>
            <person name="Zhang W."/>
            <person name="Liu G."/>
            <person name="Zhang L."/>
            <person name="Zhao L."/>
            <person name="Fang X."/>
            <person name="Chen L."/>
            <person name="Dong Y."/>
            <person name="Chen Y."/>
            <person name="Ding Y."/>
            <person name="Zhao R."/>
            <person name="Feng M."/>
            <person name="Zhu Y."/>
            <person name="Feng Y."/>
            <person name="Jiang X."/>
            <person name="Zhu D."/>
            <person name="Xiang H."/>
            <person name="Feng X."/>
            <person name="Li S."/>
            <person name="Wang J."/>
            <person name="Zhang G."/>
            <person name="Kronforst M.R."/>
            <person name="Wang W."/>
        </authorList>
    </citation>
    <scope>NUCLEOTIDE SEQUENCE [LARGE SCALE GENOMIC DNA]</scope>
    <source>
        <strain evidence="8">Ya'a_city_454_Px</strain>
        <tissue evidence="8">Whole body</tissue>
    </source>
</reference>
<name>A0A194PQ28_PAPXU</name>
<sequence length="391" mass="42858">MKTAFVILFCVCATVNAQNSYSEQLAAVEENFDNGGEVNFDDVVGTGEGGGYTAGIEPNEPNEAARNYDEDSEVITGVTDSGSSIGNIDVTRQSYVQAPDQYESQSAPKVNVRCVEKNERYPVPGSCDRYIECLNGTAEEKLCPDGLRYNPNVRFNVYPCQYPTDVPCLARSSLQPAQPTADCPHQFGYFKIGDAKNCSGFRNCVNGVGYDFTCPEGLAFSSDTYRCEWPDQVTDCDAEAFLGFKCPEVPISKELGPPAGYRFYRSAADCQKYFLCIEGKPRGLSCGGYSAFDEVTGSCVAADDIEACPAELKSAAARSRVAEEQRRAVEEELAKKWAKGQPIISTVGPSRYQYTTSPPKFERLFSTVTPELYDEFVTPTGVEPLDIEENF</sequence>
<dbReference type="SUPFAM" id="SSF57625">
    <property type="entry name" value="Invertebrate chitin-binding proteins"/>
    <property type="match status" value="3"/>
</dbReference>
<proteinExistence type="predicted"/>
<dbReference type="EMBL" id="KQ459596">
    <property type="protein sequence ID" value="KPI95551.1"/>
    <property type="molecule type" value="Genomic_DNA"/>
</dbReference>
<dbReference type="InterPro" id="IPR002557">
    <property type="entry name" value="Chitin-bd_dom"/>
</dbReference>
<keyword evidence="1" id="KW-0147">Chitin-binding</keyword>
<dbReference type="Pfam" id="PF01607">
    <property type="entry name" value="CBM_14"/>
    <property type="match status" value="3"/>
</dbReference>
<dbReference type="Proteomes" id="UP000053268">
    <property type="component" value="Unassembled WGS sequence"/>
</dbReference>
<dbReference type="PANTHER" id="PTHR23301">
    <property type="entry name" value="CHITIN BINDING PERITROPHIN-A"/>
    <property type="match status" value="1"/>
</dbReference>
<keyword evidence="3" id="KW-0677">Repeat</keyword>
<dbReference type="PROSITE" id="PS50940">
    <property type="entry name" value="CHIT_BIND_II"/>
    <property type="match status" value="3"/>
</dbReference>
<dbReference type="STRING" id="66420.A0A194PQ28"/>
<dbReference type="GO" id="GO:0008061">
    <property type="term" value="F:chitin binding"/>
    <property type="evidence" value="ECO:0007669"/>
    <property type="project" value="UniProtKB-KW"/>
</dbReference>
<dbReference type="InterPro" id="IPR051940">
    <property type="entry name" value="Chitin_bind-dev_reg"/>
</dbReference>
<feature type="domain" description="Chitin-binding type-2" evidence="7">
    <location>
        <begin position="243"/>
        <end position="310"/>
    </location>
</feature>